<keyword evidence="2" id="KW-0472">Membrane</keyword>
<name>A0AAE4Z654_9BACT</name>
<protein>
    <recommendedName>
        <fullName evidence="5">WD40 repeat protein</fullName>
    </recommendedName>
</protein>
<reference evidence="3 4" key="1">
    <citation type="submission" date="2020-01" db="EMBL/GenBank/DDBJ databases">
        <title>Genomes assembled from Gulf of Kutch pelagic sediment metagenomes.</title>
        <authorList>
            <person name="Chandrashekar M."/>
            <person name="Mahajan M.S."/>
            <person name="Dave K.J."/>
            <person name="Vatsa P."/>
            <person name="Nathani N.M."/>
        </authorList>
    </citation>
    <scope>NUCLEOTIDE SEQUENCE [LARGE SCALE GENOMIC DNA]</scope>
    <source>
        <strain evidence="3">KS3-K002</strain>
    </source>
</reference>
<comment type="similarity">
    <text evidence="1">Belongs to the TolB family.</text>
</comment>
<evidence type="ECO:0000256" key="1">
    <source>
        <dbReference type="ARBA" id="ARBA00009820"/>
    </source>
</evidence>
<keyword evidence="2" id="KW-0812">Transmembrane</keyword>
<organism evidence="3 4">
    <name type="scientific">Candidatus Kutchimonas denitrificans</name>
    <dbReference type="NCBI Taxonomy" id="3056748"/>
    <lineage>
        <taxon>Bacteria</taxon>
        <taxon>Pseudomonadati</taxon>
        <taxon>Gemmatimonadota</taxon>
        <taxon>Gemmatimonadia</taxon>
        <taxon>Candidatus Palauibacterales</taxon>
        <taxon>Candidatus Palauibacteraceae</taxon>
        <taxon>Candidatus Kutchimonas</taxon>
    </lineage>
</organism>
<feature type="transmembrane region" description="Helical" evidence="2">
    <location>
        <begin position="20"/>
        <end position="46"/>
    </location>
</feature>
<dbReference type="PANTHER" id="PTHR36842">
    <property type="entry name" value="PROTEIN TOLB HOMOLOG"/>
    <property type="match status" value="1"/>
</dbReference>
<gene>
    <name evidence="3" type="ORF">GWO12_04200</name>
</gene>
<dbReference type="Gene3D" id="2.120.10.30">
    <property type="entry name" value="TolB, C-terminal domain"/>
    <property type="match status" value="4"/>
</dbReference>
<evidence type="ECO:0000313" key="3">
    <source>
        <dbReference type="EMBL" id="NIR74303.1"/>
    </source>
</evidence>
<dbReference type="SUPFAM" id="SSF82171">
    <property type="entry name" value="DPP6 N-terminal domain-like"/>
    <property type="match status" value="2"/>
</dbReference>
<evidence type="ECO:0000256" key="2">
    <source>
        <dbReference type="SAM" id="Phobius"/>
    </source>
</evidence>
<dbReference type="EMBL" id="JAACAK010000032">
    <property type="protein sequence ID" value="NIR74303.1"/>
    <property type="molecule type" value="Genomic_DNA"/>
</dbReference>
<dbReference type="Proteomes" id="UP000702544">
    <property type="component" value="Unassembled WGS sequence"/>
</dbReference>
<dbReference type="Pfam" id="PF07676">
    <property type="entry name" value="PD40"/>
    <property type="match status" value="1"/>
</dbReference>
<comment type="caution">
    <text evidence="3">The sequence shown here is derived from an EMBL/GenBank/DDBJ whole genome shotgun (WGS) entry which is preliminary data.</text>
</comment>
<sequence length="706" mass="76050">MSEAAAMNPVLVWMDLLVSILGGLVVAVLGALLLGAVCVGCAALLTPRDRTTVRRSRYALAVLWIGLALTAGVPNARAQTESAEDVPQIEPRYTRVFGSDTLDIMFPQVSPDGRWIAFADYRTEGDPASDIWIVSADGGDPTRLTSGGWNVAPDWFPTSDRIAFSSTEVDGVMTLPIDPETGAAAGPAQRVTLESAAWPALVSPDGQSIAYRVRASEGAEMGWALRVIPAQGGTARTVMRLPGQHYIEFWSRDGEYIYFTRREPEAPRGSLEWMRVSVDDGTMEEVEDAPTGDASPIVPYLIEADGKDSATGEPLHVITTLDGRPLARVRLPGNAIDLNGVRFAPDGRHIVAVTSNSVSPLHLLPIAGGEARQLGDARSDDMPIGWTADGQRVIYQTQLDGRVAIMAAPVDGGAAEEYTVLPEVGMSSQESPVVVSESGRYIAYVTSVPESELRTLMIARAADGQTRKITDSLYQFRLVGIAGRGGGPSSRDEFIYLERNGERVELRAASFDGPSRLLRTFPSTFGTGMRPVIGVADDRVVWTENAGDATAVMLAEGPDGAPRELARVPALFADLVWSPDERWIAGSVFRSEGSGIILLAMTPDGELASEPRFIAVPILVGWDLRWMPDSQALTIMSQSLPSGKTNVWLVPIHEGEEPVAITEDETSEFWFTQRSPDGRYIAYPAQVQRGSSLWMVDLGDALASGN</sequence>
<dbReference type="InterPro" id="IPR011659">
    <property type="entry name" value="WD40"/>
</dbReference>
<evidence type="ECO:0008006" key="5">
    <source>
        <dbReference type="Google" id="ProtNLM"/>
    </source>
</evidence>
<dbReference type="AlphaFoldDB" id="A0AAE4Z654"/>
<keyword evidence="2" id="KW-1133">Transmembrane helix</keyword>
<proteinExistence type="inferred from homology"/>
<accession>A0AAE4Z654</accession>
<dbReference type="InterPro" id="IPR011042">
    <property type="entry name" value="6-blade_b-propeller_TolB-like"/>
</dbReference>
<evidence type="ECO:0000313" key="4">
    <source>
        <dbReference type="Proteomes" id="UP000702544"/>
    </source>
</evidence>
<feature type="transmembrane region" description="Helical" evidence="2">
    <location>
        <begin position="58"/>
        <end position="76"/>
    </location>
</feature>